<dbReference type="Proteomes" id="UP000065261">
    <property type="component" value="Chromosome I"/>
</dbReference>
<dbReference type="KEGG" id="ptn:PTRA_a1266"/>
<dbReference type="EMBL" id="CP011034">
    <property type="protein sequence ID" value="ALS32507.1"/>
    <property type="molecule type" value="Genomic_DNA"/>
</dbReference>
<proteinExistence type="predicted"/>
<dbReference type="PATRIC" id="fig|1315283.4.peg.1101"/>
<evidence type="ECO:0000313" key="2">
    <source>
        <dbReference type="Proteomes" id="UP000065261"/>
    </source>
</evidence>
<name>A0A0U2WKQ4_9GAMM</name>
<protein>
    <submittedName>
        <fullName evidence="1">Uncharacterized protein</fullName>
    </submittedName>
</protein>
<evidence type="ECO:0000313" key="1">
    <source>
        <dbReference type="EMBL" id="ALS32507.1"/>
    </source>
</evidence>
<sequence length="38" mass="4369">MYCLVRGAFYAPPKIKSTVFCSALFKWFIFQQTGYQAG</sequence>
<organism evidence="1">
    <name type="scientific">Pseudoalteromonas translucida KMM 520</name>
    <dbReference type="NCBI Taxonomy" id="1315283"/>
    <lineage>
        <taxon>Bacteria</taxon>
        <taxon>Pseudomonadati</taxon>
        <taxon>Pseudomonadota</taxon>
        <taxon>Gammaproteobacteria</taxon>
        <taxon>Alteromonadales</taxon>
        <taxon>Pseudoalteromonadaceae</taxon>
        <taxon>Pseudoalteromonas</taxon>
    </lineage>
</organism>
<accession>A0A0U2WKQ4</accession>
<gene>
    <name evidence="1" type="ORF">PTRA_a1266</name>
</gene>
<reference evidence="1 2" key="1">
    <citation type="submission" date="2015-03" db="EMBL/GenBank/DDBJ databases">
        <authorList>
            <person name="Murphy D."/>
        </authorList>
    </citation>
    <scope>NUCLEOTIDE SEQUENCE [LARGE SCALE GENOMIC DNA]</scope>
    <source>
        <strain evidence="1 2">KMM 520</strain>
    </source>
</reference>
<dbReference type="AlphaFoldDB" id="A0A0U2WKQ4"/>